<accession>A0A022PYL1</accession>
<feature type="coiled-coil region" evidence="1">
    <location>
        <begin position="239"/>
        <end position="488"/>
    </location>
</feature>
<evidence type="ECO:0000313" key="3">
    <source>
        <dbReference type="EMBL" id="EYU19325.1"/>
    </source>
</evidence>
<name>A0A022PYL1_ERYGU</name>
<dbReference type="STRING" id="4155.A0A022PYL1"/>
<proteinExistence type="predicted"/>
<dbReference type="Gene3D" id="1.10.287.1490">
    <property type="match status" value="1"/>
</dbReference>
<organism evidence="3 4">
    <name type="scientific">Erythranthe guttata</name>
    <name type="common">Yellow monkey flower</name>
    <name type="synonym">Mimulus guttatus</name>
    <dbReference type="NCBI Taxonomy" id="4155"/>
    <lineage>
        <taxon>Eukaryota</taxon>
        <taxon>Viridiplantae</taxon>
        <taxon>Streptophyta</taxon>
        <taxon>Embryophyta</taxon>
        <taxon>Tracheophyta</taxon>
        <taxon>Spermatophyta</taxon>
        <taxon>Magnoliopsida</taxon>
        <taxon>eudicotyledons</taxon>
        <taxon>Gunneridae</taxon>
        <taxon>Pentapetalae</taxon>
        <taxon>asterids</taxon>
        <taxon>lamiids</taxon>
        <taxon>Lamiales</taxon>
        <taxon>Phrymaceae</taxon>
        <taxon>Erythranthe</taxon>
    </lineage>
</organism>
<dbReference type="Proteomes" id="UP000030748">
    <property type="component" value="Unassembled WGS sequence"/>
</dbReference>
<dbReference type="PANTHER" id="PTHR43941">
    <property type="entry name" value="STRUCTURAL MAINTENANCE OF CHROMOSOMES PROTEIN 2"/>
    <property type="match status" value="1"/>
</dbReference>
<reference evidence="3 4" key="1">
    <citation type="journal article" date="2013" name="Proc. Natl. Acad. Sci. U.S.A.">
        <title>Fine-scale variation in meiotic recombination in Mimulus inferred from population shotgun sequencing.</title>
        <authorList>
            <person name="Hellsten U."/>
            <person name="Wright K.M."/>
            <person name="Jenkins J."/>
            <person name="Shu S."/>
            <person name="Yuan Y."/>
            <person name="Wessler S.R."/>
            <person name="Schmutz J."/>
            <person name="Willis J.H."/>
            <person name="Rokhsar D.S."/>
        </authorList>
    </citation>
    <scope>NUCLEOTIDE SEQUENCE [LARGE SCALE GENOMIC DNA]</scope>
    <source>
        <strain evidence="4">cv. DUN x IM62</strain>
    </source>
</reference>
<protein>
    <submittedName>
        <fullName evidence="3">Uncharacterized protein</fullName>
    </submittedName>
</protein>
<feature type="compositionally biased region" description="Basic and acidic residues" evidence="2">
    <location>
        <begin position="10"/>
        <end position="22"/>
    </location>
</feature>
<sequence>MAKKKVSQSHQEKPLQKQDDSVKAAANQEVSPPMDSEASEKLESLKSLNQILVKESFERRQQVESLVQSKASLESELTRSNSDKEGLMSELTRLGETAAALELERSVVAVFVAEQVAQNGEVFEREVKGLESELKGLRGVIGEKESEIGSLTEKLSEIEGELGNERAVLKGVCVERDEIKGKLDLQIDESKGLKANLIEFEEKNRVMERAIGELRSTYNAVLGEKEEREMRIESILREKDSIERSLVESNKLAENLKEELSGVVREKEGIEEEKNAEIIKRQELENADMVREITQLVEEKKSSEERIEGLTDEKTAIGKDLKEALEQLAEQKLKIEEMVNEKIVVLEAKDTLDSEVRELQNQVLELKAVVSKLEENNRAEAEKIKNLDSEVGEYKSKLEEVKIKRDEMQKIIQEEKKNGVRLNEKITELENKVEESLKAYEELKAKNGSIFAEKVELESKCEKLKKGISSLENTIIEARNEFDSMKVKFESADANSELVMSMLKDTVAFCSKGEADVAAVDGVVIGNKNGGESKGCVVELEMIKNAFKSKMTKVETMKRQMELLQNSVEDAHKKKSFWTVLSSATTLLAAISLAYVARGH</sequence>
<keyword evidence="1" id="KW-0175">Coiled coil</keyword>
<evidence type="ECO:0000313" key="4">
    <source>
        <dbReference type="Proteomes" id="UP000030748"/>
    </source>
</evidence>
<dbReference type="PANTHER" id="PTHR43941:SF1">
    <property type="entry name" value="STRUCTURAL MAINTENANCE OF CHROMOSOMES PROTEIN 2"/>
    <property type="match status" value="1"/>
</dbReference>
<feature type="coiled-coil region" evidence="1">
    <location>
        <begin position="84"/>
        <end position="161"/>
    </location>
</feature>
<keyword evidence="4" id="KW-1185">Reference proteome</keyword>
<gene>
    <name evidence="3" type="ORF">MIMGU_mgv1a003209mg</name>
</gene>
<feature type="region of interest" description="Disordered" evidence="2">
    <location>
        <begin position="1"/>
        <end position="42"/>
    </location>
</feature>
<evidence type="ECO:0000256" key="1">
    <source>
        <dbReference type="SAM" id="Coils"/>
    </source>
</evidence>
<dbReference type="AlphaFoldDB" id="A0A022PYL1"/>
<dbReference type="eggNOG" id="ENOG502QRUN">
    <property type="taxonomic scope" value="Eukaryota"/>
</dbReference>
<dbReference type="EMBL" id="KI632299">
    <property type="protein sequence ID" value="EYU19325.1"/>
    <property type="molecule type" value="Genomic_DNA"/>
</dbReference>
<evidence type="ECO:0000256" key="2">
    <source>
        <dbReference type="SAM" id="MobiDB-lite"/>
    </source>
</evidence>